<keyword evidence="4" id="KW-1185">Reference proteome</keyword>
<dbReference type="Proteomes" id="UP000326380">
    <property type="component" value="Unassembled WGS sequence"/>
</dbReference>
<evidence type="ECO:0000313" key="4">
    <source>
        <dbReference type="Proteomes" id="UP000326380"/>
    </source>
</evidence>
<name>A0A7L4ZX11_9BACT</name>
<proteinExistence type="predicted"/>
<feature type="signal peptide" evidence="2">
    <location>
        <begin position="1"/>
        <end position="22"/>
    </location>
</feature>
<dbReference type="EMBL" id="VTWU01000009">
    <property type="protein sequence ID" value="KAA9325548.1"/>
    <property type="molecule type" value="Genomic_DNA"/>
</dbReference>
<evidence type="ECO:0000313" key="3">
    <source>
        <dbReference type="EMBL" id="KAA9325548.1"/>
    </source>
</evidence>
<sequence length="262" mass="27083">MKTLSLSALLLLPALATTPALAQTRTTAKPVAKTTAAKPAATASKSTAAAKPGTAAKPAPKPVAVVETPTAPVESTKPAAQPAAKAAPKSSSSSMETFTKGSTAVNLGVGVGLGYGYGFGTIKATPAMSLSVERGFIDGVGPGTIGIGGLVGYKGYHYDYSGGYKASWSNILVSARGTYHYNILENPKLDTYAGLSVGVRVESYKNTYFDNTPGYDGYKSSSSYITSGLFIGGRYFFTDNIGAFAELGYDMNYLKLGLSAKF</sequence>
<keyword evidence="2" id="KW-0732">Signal</keyword>
<evidence type="ECO:0000256" key="1">
    <source>
        <dbReference type="SAM" id="MobiDB-lite"/>
    </source>
</evidence>
<feature type="region of interest" description="Disordered" evidence="1">
    <location>
        <begin position="22"/>
        <end position="96"/>
    </location>
</feature>
<organism evidence="3 4">
    <name type="scientific">Hymenobacter busanensis</name>
    <dbReference type="NCBI Taxonomy" id="2607656"/>
    <lineage>
        <taxon>Bacteria</taxon>
        <taxon>Pseudomonadati</taxon>
        <taxon>Bacteroidota</taxon>
        <taxon>Cytophagia</taxon>
        <taxon>Cytophagales</taxon>
        <taxon>Hymenobacteraceae</taxon>
        <taxon>Hymenobacter</taxon>
    </lineage>
</organism>
<protein>
    <submittedName>
        <fullName evidence="3">Uncharacterized protein</fullName>
    </submittedName>
</protein>
<dbReference type="RefSeq" id="WP_151080703.1">
    <property type="nucleotide sequence ID" value="NZ_CP047647.1"/>
</dbReference>
<comment type="caution">
    <text evidence="3">The sequence shown here is derived from an EMBL/GenBank/DDBJ whole genome shotgun (WGS) entry which is preliminary data.</text>
</comment>
<reference evidence="3 4" key="1">
    <citation type="submission" date="2019-09" db="EMBL/GenBank/DDBJ databases">
        <title>Genome sequence of Hymenobacter sp. M3.</title>
        <authorList>
            <person name="Srinivasan S."/>
        </authorList>
    </citation>
    <scope>NUCLEOTIDE SEQUENCE [LARGE SCALE GENOMIC DNA]</scope>
    <source>
        <strain evidence="3 4">M3</strain>
    </source>
</reference>
<feature type="compositionally biased region" description="Low complexity" evidence="1">
    <location>
        <begin position="22"/>
        <end position="94"/>
    </location>
</feature>
<evidence type="ECO:0000256" key="2">
    <source>
        <dbReference type="SAM" id="SignalP"/>
    </source>
</evidence>
<feature type="chain" id="PRO_5044198373" evidence="2">
    <location>
        <begin position="23"/>
        <end position="262"/>
    </location>
</feature>
<gene>
    <name evidence="3" type="ORF">F0P96_19650</name>
</gene>
<accession>A0A7L4ZX11</accession>
<dbReference type="AlphaFoldDB" id="A0A7L4ZX11"/>